<dbReference type="Pfam" id="PF14009">
    <property type="entry name" value="PADRE"/>
    <property type="match status" value="1"/>
</dbReference>
<name>A0A2U1PHS1_ARTAN</name>
<gene>
    <name evidence="1" type="ORF">CTI12_AA149810</name>
</gene>
<organism evidence="1 2">
    <name type="scientific">Artemisia annua</name>
    <name type="common">Sweet wormwood</name>
    <dbReference type="NCBI Taxonomy" id="35608"/>
    <lineage>
        <taxon>Eukaryota</taxon>
        <taxon>Viridiplantae</taxon>
        <taxon>Streptophyta</taxon>
        <taxon>Embryophyta</taxon>
        <taxon>Tracheophyta</taxon>
        <taxon>Spermatophyta</taxon>
        <taxon>Magnoliopsida</taxon>
        <taxon>eudicotyledons</taxon>
        <taxon>Gunneridae</taxon>
        <taxon>Pentapetalae</taxon>
        <taxon>asterids</taxon>
        <taxon>campanulids</taxon>
        <taxon>Asterales</taxon>
        <taxon>Asteraceae</taxon>
        <taxon>Asteroideae</taxon>
        <taxon>Anthemideae</taxon>
        <taxon>Artemisiinae</taxon>
        <taxon>Artemisia</taxon>
    </lineage>
</organism>
<comment type="caution">
    <text evidence="1">The sequence shown here is derived from an EMBL/GenBank/DDBJ whole genome shotgun (WGS) entry which is preliminary data.</text>
</comment>
<dbReference type="PANTHER" id="PTHR33413">
    <property type="entry name" value="EXPRESSED PROTEIN"/>
    <property type="match status" value="1"/>
</dbReference>
<dbReference type="STRING" id="35608.A0A2U1PHS1"/>
<sequence>MGNCQGIDSRELLLQHPNGKIDKMYSSITAGEVMKMNPGHYVSLVIALPSTDQDDDDSDDGTTIRFSKVKLLRRNDYLMLGQAYRLVTSHEVMKILRAKRHAKMNKLKPGSMAQNQGSSSQVLKHERILTQRLGSSSSSLTSNVNVSTLRAKPWQPSLQSIAEADRGCFAGHNFKYV</sequence>
<dbReference type="OrthoDB" id="747498at2759"/>
<keyword evidence="2" id="KW-1185">Reference proteome</keyword>
<proteinExistence type="predicted"/>
<dbReference type="AlphaFoldDB" id="A0A2U1PHS1"/>
<accession>A0A2U1PHS1</accession>
<reference evidence="1 2" key="1">
    <citation type="journal article" date="2018" name="Mol. Plant">
        <title>The genome of Artemisia annua provides insight into the evolution of Asteraceae family and artemisinin biosynthesis.</title>
        <authorList>
            <person name="Shen Q."/>
            <person name="Zhang L."/>
            <person name="Liao Z."/>
            <person name="Wang S."/>
            <person name="Yan T."/>
            <person name="Shi P."/>
            <person name="Liu M."/>
            <person name="Fu X."/>
            <person name="Pan Q."/>
            <person name="Wang Y."/>
            <person name="Lv Z."/>
            <person name="Lu X."/>
            <person name="Zhang F."/>
            <person name="Jiang W."/>
            <person name="Ma Y."/>
            <person name="Chen M."/>
            <person name="Hao X."/>
            <person name="Li L."/>
            <person name="Tang Y."/>
            <person name="Lv G."/>
            <person name="Zhou Y."/>
            <person name="Sun X."/>
            <person name="Brodelius P.E."/>
            <person name="Rose J.K.C."/>
            <person name="Tang K."/>
        </authorList>
    </citation>
    <scope>NUCLEOTIDE SEQUENCE [LARGE SCALE GENOMIC DNA]</scope>
    <source>
        <strain evidence="2">cv. Huhao1</strain>
        <tissue evidence="1">Leaf</tissue>
    </source>
</reference>
<protein>
    <submittedName>
        <fullName evidence="1">Uncharacterized protein</fullName>
    </submittedName>
</protein>
<dbReference type="EMBL" id="PKPP01001136">
    <property type="protein sequence ID" value="PWA85314.1"/>
    <property type="molecule type" value="Genomic_DNA"/>
</dbReference>
<dbReference type="PANTHER" id="PTHR33413:SF4">
    <property type="entry name" value="D-RIBOSE-BINDING PERIPLASMIC PROTEIN"/>
    <property type="match status" value="1"/>
</dbReference>
<evidence type="ECO:0000313" key="1">
    <source>
        <dbReference type="EMBL" id="PWA85314.1"/>
    </source>
</evidence>
<dbReference type="Proteomes" id="UP000245207">
    <property type="component" value="Unassembled WGS sequence"/>
</dbReference>
<dbReference type="InterPro" id="IPR025322">
    <property type="entry name" value="PADRE_dom"/>
</dbReference>
<evidence type="ECO:0000313" key="2">
    <source>
        <dbReference type="Proteomes" id="UP000245207"/>
    </source>
</evidence>